<organism evidence="1 2">
    <name type="scientific">Falsiroseomonas algicola</name>
    <dbReference type="NCBI Taxonomy" id="2716930"/>
    <lineage>
        <taxon>Bacteria</taxon>
        <taxon>Pseudomonadati</taxon>
        <taxon>Pseudomonadota</taxon>
        <taxon>Alphaproteobacteria</taxon>
        <taxon>Acetobacterales</taxon>
        <taxon>Roseomonadaceae</taxon>
        <taxon>Falsiroseomonas</taxon>
    </lineage>
</organism>
<evidence type="ECO:0000313" key="1">
    <source>
        <dbReference type="EMBL" id="NGM24327.1"/>
    </source>
</evidence>
<sequence>MKTAHATNTAIRAQGERPVLRPLPEAMHDASWQAYQGWKLGLLTPLIRLLEHTTNPTDDEIAAVIASIDDCDGASPALTALQRRSAARVRG</sequence>
<reference evidence="1 2" key="1">
    <citation type="submission" date="2020-03" db="EMBL/GenBank/DDBJ databases">
        <title>Roseomonas stagni sp. nov., isolated from pond water in Japan.</title>
        <authorList>
            <person name="Furuhata K."/>
            <person name="Miyamoto H."/>
            <person name="Goto K."/>
        </authorList>
    </citation>
    <scope>NUCLEOTIDE SEQUENCE [LARGE SCALE GENOMIC DNA]</scope>
    <source>
        <strain evidence="1 2">PeD5</strain>
    </source>
</reference>
<accession>A0A6M1LW00</accession>
<dbReference type="EMBL" id="JAAIKB010000031">
    <property type="protein sequence ID" value="NGM24327.1"/>
    <property type="molecule type" value="Genomic_DNA"/>
</dbReference>
<proteinExistence type="predicted"/>
<comment type="caution">
    <text evidence="1">The sequence shown here is derived from an EMBL/GenBank/DDBJ whole genome shotgun (WGS) entry which is preliminary data.</text>
</comment>
<protein>
    <submittedName>
        <fullName evidence="1">Uncharacterized protein</fullName>
    </submittedName>
</protein>
<dbReference type="AlphaFoldDB" id="A0A6M1LW00"/>
<dbReference type="RefSeq" id="WP_164698236.1">
    <property type="nucleotide sequence ID" value="NZ_JAAIKB010000031.1"/>
</dbReference>
<name>A0A6M1LW00_9PROT</name>
<dbReference type="Proteomes" id="UP000475385">
    <property type="component" value="Unassembled WGS sequence"/>
</dbReference>
<keyword evidence="2" id="KW-1185">Reference proteome</keyword>
<evidence type="ECO:0000313" key="2">
    <source>
        <dbReference type="Proteomes" id="UP000475385"/>
    </source>
</evidence>
<gene>
    <name evidence="1" type="ORF">G3576_30340</name>
</gene>